<dbReference type="InterPro" id="IPR001683">
    <property type="entry name" value="PX_dom"/>
</dbReference>
<dbReference type="GO" id="GO:0006886">
    <property type="term" value="P:intracellular protein transport"/>
    <property type="evidence" value="ECO:0007669"/>
    <property type="project" value="TreeGrafter"/>
</dbReference>
<sequence length="316" mass="36686">MAANSVGKMSEKLRIKVDDVKINPKYVLYGVSTPNKRLYKRYSEFWKLKTRLERDVGSTIPYDFPEKPGVLDRMWQRRYDDPEMIDERRIGLERFLNELYNDRFDSRWRDTKIAQDFLQLSKPNVSQEKSQQHLETADEVGWDEMIRDIKLDLDKESDGTPSVRGALRARTKLHKLRERLEQDVQKKSLPSTEVTRRAALLRSLLKECDDIGTANIAQDRGRLLGVATSDNSSTTEVQGRTNNDLQQGQMQMVRDQEQELVALHRIIQAQRGLALEMNEELQTQNELLTALEDDVDNTGRRLQIANKKARHFNNSA</sequence>
<dbReference type="EMBL" id="AAFW02000099">
    <property type="protein sequence ID" value="EDN61915.1"/>
    <property type="molecule type" value="Genomic_DNA"/>
</dbReference>
<feature type="domain" description="PX" evidence="7">
    <location>
        <begin position="1"/>
        <end position="124"/>
    </location>
</feature>
<organism evidence="8 9">
    <name type="scientific">Saccharomyces cerevisiae (strain YJM789)</name>
    <name type="common">Baker's yeast</name>
    <dbReference type="NCBI Taxonomy" id="307796"/>
    <lineage>
        <taxon>Eukaryota</taxon>
        <taxon>Fungi</taxon>
        <taxon>Dikarya</taxon>
        <taxon>Ascomycota</taxon>
        <taxon>Saccharomycotina</taxon>
        <taxon>Saccharomycetes</taxon>
        <taxon>Saccharomycetales</taxon>
        <taxon>Saccharomycetaceae</taxon>
        <taxon>Saccharomyces</taxon>
    </lineage>
</organism>
<evidence type="ECO:0000256" key="3">
    <source>
        <dbReference type="ARBA" id="ARBA00023054"/>
    </source>
</evidence>
<feature type="coiled-coil region" evidence="5">
    <location>
        <begin position="274"/>
        <end position="308"/>
    </location>
</feature>
<dbReference type="GO" id="GO:0007034">
    <property type="term" value="P:vacuolar transport"/>
    <property type="evidence" value="ECO:0007669"/>
    <property type="project" value="UniProtKB-ARBA"/>
</dbReference>
<evidence type="ECO:0000259" key="7">
    <source>
        <dbReference type="PROSITE" id="PS50195"/>
    </source>
</evidence>
<evidence type="ECO:0000256" key="1">
    <source>
        <dbReference type="ARBA" id="ARBA00004116"/>
    </source>
</evidence>
<dbReference type="InterPro" id="IPR000727">
    <property type="entry name" value="T_SNARE_dom"/>
</dbReference>
<comment type="caution">
    <text evidence="8">The sequence shown here is derived from an EMBL/GenBank/DDBJ whole genome shotgun (WGS) entry which is preliminary data.</text>
</comment>
<keyword evidence="2" id="KW-0926">Vacuole</keyword>
<evidence type="ECO:0000313" key="8">
    <source>
        <dbReference type="EMBL" id="EDN61915.1"/>
    </source>
</evidence>
<dbReference type="GO" id="GO:0000329">
    <property type="term" value="C:fungal-type vacuole membrane"/>
    <property type="evidence" value="ECO:0007669"/>
    <property type="project" value="UniProtKB-ARBA"/>
</dbReference>
<protein>
    <submittedName>
        <fullName evidence="8">Vacuolar morphogenesis protein</fullName>
    </submittedName>
</protein>
<reference evidence="8 9" key="1">
    <citation type="journal article" date="2007" name="Proc. Natl. Acad. Sci. U.S.A.">
        <title>Genome sequencing and comparative analysis of Saccharomyces cerevisiae strain YJM789.</title>
        <authorList>
            <person name="Wei W."/>
            <person name="McCusker J.H."/>
            <person name="Hyman R.W."/>
            <person name="Jones T."/>
            <person name="Ning Y."/>
            <person name="Cao Z."/>
            <person name="Gu Z."/>
            <person name="Bruno D."/>
            <person name="Miranda M."/>
            <person name="Nguyen M."/>
            <person name="Wilhelmy J."/>
            <person name="Komp C."/>
            <person name="Tamse R."/>
            <person name="Wang X."/>
            <person name="Jia P."/>
            <person name="Luedi P."/>
            <person name="Oefner P.J."/>
            <person name="David L."/>
            <person name="Dietrich F.S."/>
            <person name="Li Y."/>
            <person name="Davis R.W."/>
            <person name="Steinmetz L.M."/>
        </authorList>
    </citation>
    <scope>NUCLEOTIDE SEQUENCE [LARGE SCALE GENOMIC DNA]</scope>
    <source>
        <strain evidence="8 9">YJM789</strain>
    </source>
</reference>
<evidence type="ECO:0000259" key="6">
    <source>
        <dbReference type="PROSITE" id="PS50192"/>
    </source>
</evidence>
<comment type="function">
    <text evidence="4">Essential for proper morphogenesis of the vacuole. May exist as structural reinforcement on the surface of the vacuolar membrane and be required for maintenance against rupture by osmotic pressure.</text>
</comment>
<dbReference type="FunFam" id="1.20.5.110:FF:000058">
    <property type="entry name" value="VAM7p Vacuolar SNARE protein"/>
    <property type="match status" value="1"/>
</dbReference>
<dbReference type="CDD" id="cd06897">
    <property type="entry name" value="PX_SNARE"/>
    <property type="match status" value="1"/>
</dbReference>
<evidence type="ECO:0000313" key="9">
    <source>
        <dbReference type="Proteomes" id="UP000007060"/>
    </source>
</evidence>
<evidence type="ECO:0000256" key="2">
    <source>
        <dbReference type="ARBA" id="ARBA00022554"/>
    </source>
</evidence>
<name>A6ZTX7_YEAS7</name>
<dbReference type="GO" id="GO:0097576">
    <property type="term" value="P:vacuole fusion"/>
    <property type="evidence" value="ECO:0007669"/>
    <property type="project" value="UniProtKB-ARBA"/>
</dbReference>
<gene>
    <name evidence="8" type="primary">VAM7</name>
    <name evidence="8" type="ORF">SCY_1860</name>
</gene>
<dbReference type="SUPFAM" id="SSF64268">
    <property type="entry name" value="PX domain"/>
    <property type="match status" value="1"/>
</dbReference>
<dbReference type="Gene3D" id="3.30.1520.10">
    <property type="entry name" value="Phox-like domain"/>
    <property type="match status" value="1"/>
</dbReference>
<dbReference type="HOGENOM" id="CLU_033748_1_0_1"/>
<dbReference type="AlphaFoldDB" id="A6ZTX7"/>
<dbReference type="GO" id="GO:0032456">
    <property type="term" value="P:endocytic recycling"/>
    <property type="evidence" value="ECO:0007669"/>
    <property type="project" value="TreeGrafter"/>
</dbReference>
<dbReference type="SUPFAM" id="SSF58038">
    <property type="entry name" value="SNARE fusion complex"/>
    <property type="match status" value="1"/>
</dbReference>
<comment type="subcellular location">
    <subcellularLocation>
        <location evidence="1">Vacuole</location>
    </subcellularLocation>
</comment>
<dbReference type="SMART" id="SM00312">
    <property type="entry name" value="PX"/>
    <property type="match status" value="1"/>
</dbReference>
<evidence type="ECO:0000256" key="5">
    <source>
        <dbReference type="SAM" id="Coils"/>
    </source>
</evidence>
<dbReference type="Proteomes" id="UP000007060">
    <property type="component" value="Unassembled WGS sequence"/>
</dbReference>
<accession>A6ZTX7</accession>
<proteinExistence type="predicted"/>
<dbReference type="PANTHER" id="PTHR12431:SF14">
    <property type="entry name" value="LD15323P"/>
    <property type="match status" value="1"/>
</dbReference>
<dbReference type="SMART" id="SM00397">
    <property type="entry name" value="t_SNARE"/>
    <property type="match status" value="1"/>
</dbReference>
<dbReference type="InterPro" id="IPR036871">
    <property type="entry name" value="PX_dom_sf"/>
</dbReference>
<dbReference type="OrthoDB" id="428895at2759"/>
<dbReference type="GO" id="GO:0005769">
    <property type="term" value="C:early endosome"/>
    <property type="evidence" value="ECO:0007669"/>
    <property type="project" value="TreeGrafter"/>
</dbReference>
<dbReference type="PROSITE" id="PS50195">
    <property type="entry name" value="PX"/>
    <property type="match status" value="1"/>
</dbReference>
<dbReference type="Gene3D" id="1.20.5.110">
    <property type="match status" value="1"/>
</dbReference>
<keyword evidence="3 5" id="KW-0175">Coiled coil</keyword>
<evidence type="ECO:0000256" key="4">
    <source>
        <dbReference type="ARBA" id="ARBA00054927"/>
    </source>
</evidence>
<dbReference type="Pfam" id="PF00787">
    <property type="entry name" value="PX"/>
    <property type="match status" value="1"/>
</dbReference>
<dbReference type="PANTHER" id="PTHR12431">
    <property type="entry name" value="SORTING NEXIN 17 AND 27"/>
    <property type="match status" value="1"/>
</dbReference>
<feature type="domain" description="T-SNARE coiled-coil homology" evidence="6">
    <location>
        <begin position="250"/>
        <end position="312"/>
    </location>
</feature>
<dbReference type="GO" id="GO:0061025">
    <property type="term" value="P:membrane fusion"/>
    <property type="evidence" value="ECO:0007669"/>
    <property type="project" value="UniProtKB-ARBA"/>
</dbReference>
<dbReference type="GO" id="GO:0035091">
    <property type="term" value="F:phosphatidylinositol binding"/>
    <property type="evidence" value="ECO:0007669"/>
    <property type="project" value="InterPro"/>
</dbReference>
<dbReference type="PROSITE" id="PS50192">
    <property type="entry name" value="T_SNARE"/>
    <property type="match status" value="1"/>
</dbReference>
<dbReference type="CDD" id="cd15858">
    <property type="entry name" value="SNARE_VAM7"/>
    <property type="match status" value="1"/>
</dbReference>